<reference evidence="7 8" key="1">
    <citation type="journal article" date="2017" name="Mol. Biol. Evol.">
        <title>The 4-celled Tetrabaena socialis nuclear genome reveals the essential components for genetic control of cell number at the origin of multicellularity in the volvocine lineage.</title>
        <authorList>
            <person name="Featherston J."/>
            <person name="Arakaki Y."/>
            <person name="Hanschen E.R."/>
            <person name="Ferris P.J."/>
            <person name="Michod R.E."/>
            <person name="Olson B.J.S.C."/>
            <person name="Nozaki H."/>
            <person name="Durand P.M."/>
        </authorList>
    </citation>
    <scope>NUCLEOTIDE SEQUENCE [LARGE SCALE GENOMIC DNA]</scope>
    <source>
        <strain evidence="7 8">NIES-571</strain>
    </source>
</reference>
<dbReference type="Pfam" id="PF03110">
    <property type="entry name" value="SBP"/>
    <property type="match status" value="1"/>
</dbReference>
<organism evidence="7 8">
    <name type="scientific">Tetrabaena socialis</name>
    <dbReference type="NCBI Taxonomy" id="47790"/>
    <lineage>
        <taxon>Eukaryota</taxon>
        <taxon>Viridiplantae</taxon>
        <taxon>Chlorophyta</taxon>
        <taxon>core chlorophytes</taxon>
        <taxon>Chlorophyceae</taxon>
        <taxon>CS clade</taxon>
        <taxon>Chlamydomonadales</taxon>
        <taxon>Tetrabaenaceae</taxon>
        <taxon>Tetrabaena</taxon>
    </lineage>
</organism>
<protein>
    <submittedName>
        <fullName evidence="7">Squamosa promoter-binding-like protein 9</fullName>
    </submittedName>
</protein>
<keyword evidence="1" id="KW-0479">Metal-binding</keyword>
<comment type="caution">
    <text evidence="7">The sequence shown here is derived from an EMBL/GenBank/DDBJ whole genome shotgun (WGS) entry which is preliminary data.</text>
</comment>
<dbReference type="Gene3D" id="4.10.1100.10">
    <property type="entry name" value="Transcription factor, SBP-box domain"/>
    <property type="match status" value="1"/>
</dbReference>
<feature type="domain" description="SBP-type" evidence="6">
    <location>
        <begin position="1"/>
        <end position="47"/>
    </location>
</feature>
<dbReference type="InterPro" id="IPR036893">
    <property type="entry name" value="SBP_sf"/>
</dbReference>
<feature type="region of interest" description="Disordered" evidence="5">
    <location>
        <begin position="151"/>
        <end position="180"/>
    </location>
</feature>
<evidence type="ECO:0000256" key="2">
    <source>
        <dbReference type="ARBA" id="ARBA00022771"/>
    </source>
</evidence>
<feature type="compositionally biased region" description="Basic residues" evidence="5">
    <location>
        <begin position="36"/>
        <end position="48"/>
    </location>
</feature>
<dbReference type="PANTHER" id="PTHR31251">
    <property type="entry name" value="SQUAMOSA PROMOTER-BINDING-LIKE PROTEIN 4"/>
    <property type="match status" value="1"/>
</dbReference>
<dbReference type="AlphaFoldDB" id="A0A2J7ZGG9"/>
<dbReference type="InterPro" id="IPR044817">
    <property type="entry name" value="SBP-like"/>
</dbReference>
<evidence type="ECO:0000256" key="5">
    <source>
        <dbReference type="SAM" id="MobiDB-lite"/>
    </source>
</evidence>
<feature type="non-terminal residue" evidence="7">
    <location>
        <position position="1"/>
    </location>
</feature>
<evidence type="ECO:0000313" key="7">
    <source>
        <dbReference type="EMBL" id="PNG99373.1"/>
    </source>
</evidence>
<dbReference type="GO" id="GO:0008270">
    <property type="term" value="F:zinc ion binding"/>
    <property type="evidence" value="ECO:0007669"/>
    <property type="project" value="UniProtKB-KW"/>
</dbReference>
<feature type="compositionally biased region" description="Basic and acidic residues" evidence="5">
    <location>
        <begin position="170"/>
        <end position="180"/>
    </location>
</feature>
<dbReference type="PROSITE" id="PS51141">
    <property type="entry name" value="ZF_SBP"/>
    <property type="match status" value="1"/>
</dbReference>
<feature type="coiled-coil region" evidence="4">
    <location>
        <begin position="98"/>
        <end position="125"/>
    </location>
</feature>
<accession>A0A2J7ZGG9</accession>
<dbReference type="InterPro" id="IPR004333">
    <property type="entry name" value="SBP_dom"/>
</dbReference>
<proteinExistence type="predicted"/>
<dbReference type="PANTHER" id="PTHR31251:SF169">
    <property type="entry name" value="SQUAMOSA PROMOTER-BINDING-LIKE PROTEIN 8"/>
    <property type="match status" value="1"/>
</dbReference>
<evidence type="ECO:0000256" key="4">
    <source>
        <dbReference type="SAM" id="Coils"/>
    </source>
</evidence>
<dbReference type="OrthoDB" id="514967at2759"/>
<evidence type="ECO:0000256" key="3">
    <source>
        <dbReference type="ARBA" id="ARBA00022833"/>
    </source>
</evidence>
<keyword evidence="3" id="KW-0862">Zinc</keyword>
<evidence type="ECO:0000259" key="6">
    <source>
        <dbReference type="PROSITE" id="PS51141"/>
    </source>
</evidence>
<keyword evidence="4" id="KW-0175">Coiled coil</keyword>
<keyword evidence="8" id="KW-1185">Reference proteome</keyword>
<gene>
    <name evidence="7" type="ORF">TSOC_014851</name>
</gene>
<evidence type="ECO:0000256" key="1">
    <source>
        <dbReference type="ARBA" id="ARBA00022723"/>
    </source>
</evidence>
<keyword evidence="2" id="KW-0863">Zinc-finger</keyword>
<dbReference type="Proteomes" id="UP000236333">
    <property type="component" value="Unassembled WGS sequence"/>
</dbReference>
<feature type="non-terminal residue" evidence="7">
    <location>
        <position position="180"/>
    </location>
</feature>
<sequence>ASMVMRDGIEQRFCQQCGRFHGLTEFDGTKRSCRARLQRHNARRRKRPDQRGGDGGSDEPRKAVLQLLSPLDGVSLGDHDGWQGAPAPLHTDLLPLLAQQQQLQQRDLQQQHQHHQQQQRDLSRELLHMQQQMQMQQLRYQQQQAMSLEAAAARLDGAGRNDEAADWQQQEDRERAPPGM</sequence>
<dbReference type="EMBL" id="PGGS01003087">
    <property type="protein sequence ID" value="PNG99373.1"/>
    <property type="molecule type" value="Genomic_DNA"/>
</dbReference>
<evidence type="ECO:0000313" key="8">
    <source>
        <dbReference type="Proteomes" id="UP000236333"/>
    </source>
</evidence>
<dbReference type="GO" id="GO:0005634">
    <property type="term" value="C:nucleus"/>
    <property type="evidence" value="ECO:0007669"/>
    <property type="project" value="InterPro"/>
</dbReference>
<name>A0A2J7ZGG9_9CHLO</name>
<dbReference type="GO" id="GO:0003677">
    <property type="term" value="F:DNA binding"/>
    <property type="evidence" value="ECO:0007669"/>
    <property type="project" value="InterPro"/>
</dbReference>
<dbReference type="SUPFAM" id="SSF103612">
    <property type="entry name" value="SBT domain"/>
    <property type="match status" value="1"/>
</dbReference>
<feature type="region of interest" description="Disordered" evidence="5">
    <location>
        <begin position="36"/>
        <end position="60"/>
    </location>
</feature>